<reference evidence="10" key="1">
    <citation type="journal article" date="2010" name="Science">
        <title>Signatures of adaptation to obligate biotrophy in the Hyaloperonospora arabidopsidis genome.</title>
        <authorList>
            <person name="Baxter L."/>
            <person name="Tripathy S."/>
            <person name="Ishaque N."/>
            <person name="Boot N."/>
            <person name="Cabral A."/>
            <person name="Kemen E."/>
            <person name="Thines M."/>
            <person name="Ah-Fong A."/>
            <person name="Anderson R."/>
            <person name="Badejoko W."/>
            <person name="Bittner-Eddy P."/>
            <person name="Boore J.L."/>
            <person name="Chibucos M.C."/>
            <person name="Coates M."/>
            <person name="Dehal P."/>
            <person name="Delehaunty K."/>
            <person name="Dong S."/>
            <person name="Downton P."/>
            <person name="Dumas B."/>
            <person name="Fabro G."/>
            <person name="Fronick C."/>
            <person name="Fuerstenberg S.I."/>
            <person name="Fulton L."/>
            <person name="Gaulin E."/>
            <person name="Govers F."/>
            <person name="Hughes L."/>
            <person name="Humphray S."/>
            <person name="Jiang R.H."/>
            <person name="Judelson H."/>
            <person name="Kamoun S."/>
            <person name="Kyung K."/>
            <person name="Meijer H."/>
            <person name="Minx P."/>
            <person name="Morris P."/>
            <person name="Nelson J."/>
            <person name="Phuntumart V."/>
            <person name="Qutob D."/>
            <person name="Rehmany A."/>
            <person name="Rougon-Cardoso A."/>
            <person name="Ryden P."/>
            <person name="Torto-Alalibo T."/>
            <person name="Studholme D."/>
            <person name="Wang Y."/>
            <person name="Win J."/>
            <person name="Wood J."/>
            <person name="Clifton S.W."/>
            <person name="Rogers J."/>
            <person name="Van den Ackerveken G."/>
            <person name="Jones J.D."/>
            <person name="McDowell J.M."/>
            <person name="Beynon J."/>
            <person name="Tyler B.M."/>
        </authorList>
    </citation>
    <scope>NUCLEOTIDE SEQUENCE [LARGE SCALE GENOMIC DNA]</scope>
    <source>
        <strain evidence="10">Emoy2</strain>
    </source>
</reference>
<evidence type="ECO:0000256" key="3">
    <source>
        <dbReference type="ARBA" id="ARBA00022664"/>
    </source>
</evidence>
<evidence type="ECO:0000256" key="1">
    <source>
        <dbReference type="ARBA" id="ARBA00004123"/>
    </source>
</evidence>
<dbReference type="OMA" id="LRMKMNA"/>
<feature type="region of interest" description="Disordered" evidence="8">
    <location>
        <begin position="29"/>
        <end position="63"/>
    </location>
</feature>
<comment type="similarity">
    <text evidence="2 7">Belongs to the SYF2 family.</text>
</comment>
<keyword evidence="6 7" id="KW-0539">Nucleus</keyword>
<sequence length="244" mass="27905">MTDSEEDQLTALTPAQRKLFELRMKMNAGRKANKQEVAAEHERIKNTDKKAKKEEQYKHKKVGSPPRVTGYKYVGYNGMLCVYVTQERKLVAASGAAHLNETAKVAEIKRKKASKKEKRKAAFGWDVFNQDSLYKGYKKRLVHLPTSEESAASVAVTTGDDALGDELTYGNDDKVDEAHLERMAQELEARIKARKQFSRRRQHYEGEDVDYINGPNRMFNRKASQAFNKYTVEIRQNLERGTAL</sequence>
<evidence type="ECO:0000313" key="9">
    <source>
        <dbReference type="EnsemblProtists" id="HpaP801054"/>
    </source>
</evidence>
<feature type="compositionally biased region" description="Basic and acidic residues" evidence="8">
    <location>
        <begin position="33"/>
        <end position="57"/>
    </location>
</feature>
<dbReference type="Proteomes" id="UP000011713">
    <property type="component" value="Unassembled WGS sequence"/>
</dbReference>
<accession>M4B455</accession>
<reference evidence="9" key="2">
    <citation type="submission" date="2015-06" db="UniProtKB">
        <authorList>
            <consortium name="EnsemblProtists"/>
        </authorList>
    </citation>
    <scope>IDENTIFICATION</scope>
    <source>
        <strain evidence="9">Emoy2</strain>
    </source>
</reference>
<dbReference type="VEuPathDB" id="FungiDB:HpaG801054"/>
<evidence type="ECO:0000256" key="2">
    <source>
        <dbReference type="ARBA" id="ARBA00010028"/>
    </source>
</evidence>
<dbReference type="Pfam" id="PF08231">
    <property type="entry name" value="SYF2"/>
    <property type="match status" value="1"/>
</dbReference>
<comment type="subcellular location">
    <subcellularLocation>
        <location evidence="1 7">Nucleus</location>
    </subcellularLocation>
</comment>
<keyword evidence="3 7" id="KW-0507">mRNA processing</keyword>
<comment type="function">
    <text evidence="7">Involved in pre-mRNA splicing.</text>
</comment>
<evidence type="ECO:0000256" key="4">
    <source>
        <dbReference type="ARBA" id="ARBA00022728"/>
    </source>
</evidence>
<comment type="subunit">
    <text evidence="7">May be part of a spliceosome complex.</text>
</comment>
<evidence type="ECO:0000313" key="10">
    <source>
        <dbReference type="Proteomes" id="UP000011713"/>
    </source>
</evidence>
<keyword evidence="4 7" id="KW-0747">Spliceosome</keyword>
<dbReference type="eggNOG" id="KOG2609">
    <property type="taxonomic scope" value="Eukaryota"/>
</dbReference>
<evidence type="ECO:0000256" key="6">
    <source>
        <dbReference type="ARBA" id="ARBA00023242"/>
    </source>
</evidence>
<dbReference type="EnsemblProtists" id="HpaT801054">
    <property type="protein sequence ID" value="HpaP801054"/>
    <property type="gene ID" value="HpaG801054"/>
</dbReference>
<dbReference type="GO" id="GO:0000398">
    <property type="term" value="P:mRNA splicing, via spliceosome"/>
    <property type="evidence" value="ECO:0007669"/>
    <property type="project" value="UniProtKB-UniRule"/>
</dbReference>
<dbReference type="InParanoid" id="M4B455"/>
<dbReference type="HOGENOM" id="CLU_051065_1_0_1"/>
<keyword evidence="10" id="KW-1185">Reference proteome</keyword>
<keyword evidence="5 7" id="KW-0508">mRNA splicing</keyword>
<proteinExistence type="inferred from homology"/>
<protein>
    <recommendedName>
        <fullName evidence="7">Pre-mRNA-splicing factor SYF2</fullName>
    </recommendedName>
</protein>
<dbReference type="PANTHER" id="PTHR13264:SF5">
    <property type="entry name" value="PRE-MRNA-SPLICING FACTOR SYF2"/>
    <property type="match status" value="1"/>
</dbReference>
<dbReference type="PANTHER" id="PTHR13264">
    <property type="entry name" value="GCIP-INTERACTING PROTEIN P29"/>
    <property type="match status" value="1"/>
</dbReference>
<evidence type="ECO:0000256" key="8">
    <source>
        <dbReference type="SAM" id="MobiDB-lite"/>
    </source>
</evidence>
<organism evidence="9 10">
    <name type="scientific">Hyaloperonospora arabidopsidis (strain Emoy2)</name>
    <name type="common">Downy mildew agent</name>
    <name type="synonym">Peronospora arabidopsidis</name>
    <dbReference type="NCBI Taxonomy" id="559515"/>
    <lineage>
        <taxon>Eukaryota</taxon>
        <taxon>Sar</taxon>
        <taxon>Stramenopiles</taxon>
        <taxon>Oomycota</taxon>
        <taxon>Peronosporomycetes</taxon>
        <taxon>Peronosporales</taxon>
        <taxon>Peronosporaceae</taxon>
        <taxon>Hyaloperonospora</taxon>
    </lineage>
</organism>
<dbReference type="AlphaFoldDB" id="M4B455"/>
<dbReference type="GO" id="GO:0071014">
    <property type="term" value="C:post-mRNA release spliceosomal complex"/>
    <property type="evidence" value="ECO:0007669"/>
    <property type="project" value="TreeGrafter"/>
</dbReference>
<dbReference type="EMBL" id="JH598253">
    <property type="status" value="NOT_ANNOTATED_CDS"/>
    <property type="molecule type" value="Genomic_DNA"/>
</dbReference>
<evidence type="ECO:0000256" key="5">
    <source>
        <dbReference type="ARBA" id="ARBA00023187"/>
    </source>
</evidence>
<dbReference type="GO" id="GO:0071013">
    <property type="term" value="C:catalytic step 2 spliceosome"/>
    <property type="evidence" value="ECO:0007669"/>
    <property type="project" value="TreeGrafter"/>
</dbReference>
<name>M4B455_HYAAE</name>
<evidence type="ECO:0000256" key="7">
    <source>
        <dbReference type="RuleBase" id="RU367148"/>
    </source>
</evidence>
<dbReference type="InterPro" id="IPR013260">
    <property type="entry name" value="mRNA_splic_SYF2"/>
</dbReference>
<dbReference type="GO" id="GO:0000974">
    <property type="term" value="C:Prp19 complex"/>
    <property type="evidence" value="ECO:0007669"/>
    <property type="project" value="TreeGrafter"/>
</dbReference>
<dbReference type="STRING" id="559515.M4B455"/>